<sequence length="550" mass="55272">MNARDLLPGRGDYDLRGPVLRADLLAGLTVGVVALPLALAFGVSSGAGPAAGLVTAVVAGIVAAVFGGSPVQVSGPTGAMAVVLAPIVAAHGASSVALVSVLGGLVVLVAGIARLGRLVGFLPWPVVEGFTLGIACIIFLQQVPAAVGTTAPAGKNPLLAAAGAVGHAVTGGTAAVWTIATVALVAVLMLLLPRLHRGIPASLLAVAVATVVAEVVHAPLPRIGGLPSTLTPTLPSFTLGAVGDLTGAVVAVAALAAIESLLSARVAVTMTRGGPPVGPTRPDRELVGQGLASIASGLFGGMPATGAIARTAVNVRSGARTRLAAVTHALVILAVIYAATALVSRIPLAALAGVLMVTSLRMVPLPTIREVVHASRSSAATFAVTALVTVAADLILAVEIGLLVAAFFALRHLAGAAHARRDPLPGPATPGDEHIAVFGFEGAMFWGASERLLTEIAGTAGDVLVVVLRLSRLHLLDATGARALGEAIEELEARDITVLVKGIRPHHRHLLTATGALGKLRHENHLFTDLDDAVAHARSHVMWATEAARG</sequence>
<organism evidence="7 8">
    <name type="scientific">Amycolatopsis rifamycinica</name>
    <dbReference type="NCBI Taxonomy" id="287986"/>
    <lineage>
        <taxon>Bacteria</taxon>
        <taxon>Bacillati</taxon>
        <taxon>Actinomycetota</taxon>
        <taxon>Actinomycetes</taxon>
        <taxon>Pseudonocardiales</taxon>
        <taxon>Pseudonocardiaceae</taxon>
        <taxon>Amycolatopsis</taxon>
    </lineage>
</organism>
<accession>A0A066U4M6</accession>
<evidence type="ECO:0000259" key="6">
    <source>
        <dbReference type="PROSITE" id="PS50801"/>
    </source>
</evidence>
<dbReference type="EMBL" id="JMQI01000024">
    <property type="protein sequence ID" value="KDN22050.1"/>
    <property type="molecule type" value="Genomic_DNA"/>
</dbReference>
<feature type="domain" description="STAS" evidence="6">
    <location>
        <begin position="433"/>
        <end position="537"/>
    </location>
</feature>
<feature type="transmembrane region" description="Helical" evidence="5">
    <location>
        <begin position="50"/>
        <end position="71"/>
    </location>
</feature>
<dbReference type="PANTHER" id="PTHR11814">
    <property type="entry name" value="SULFATE TRANSPORTER"/>
    <property type="match status" value="1"/>
</dbReference>
<feature type="transmembrane region" description="Helical" evidence="5">
    <location>
        <begin position="121"/>
        <end position="140"/>
    </location>
</feature>
<gene>
    <name evidence="7" type="ORF">DV20_11740</name>
</gene>
<evidence type="ECO:0000256" key="5">
    <source>
        <dbReference type="SAM" id="Phobius"/>
    </source>
</evidence>
<feature type="transmembrane region" description="Helical" evidence="5">
    <location>
        <begin position="174"/>
        <end position="192"/>
    </location>
</feature>
<dbReference type="InterPro" id="IPR011547">
    <property type="entry name" value="SLC26A/SulP_dom"/>
</dbReference>
<dbReference type="InterPro" id="IPR036513">
    <property type="entry name" value="STAS_dom_sf"/>
</dbReference>
<dbReference type="AlphaFoldDB" id="A0A066U4M6"/>
<protein>
    <submittedName>
        <fullName evidence="7">MFS transporter</fullName>
    </submittedName>
</protein>
<keyword evidence="8" id="KW-1185">Reference proteome</keyword>
<dbReference type="CDD" id="cd07042">
    <property type="entry name" value="STAS_SulP_like_sulfate_transporter"/>
    <property type="match status" value="1"/>
</dbReference>
<dbReference type="Pfam" id="PF00916">
    <property type="entry name" value="Sulfate_transp"/>
    <property type="match status" value="1"/>
</dbReference>
<dbReference type="RefSeq" id="WP_043779252.1">
    <property type="nucleotide sequence ID" value="NZ_JMQI01000024.1"/>
</dbReference>
<keyword evidence="2 5" id="KW-0812">Transmembrane</keyword>
<dbReference type="eggNOG" id="COG0659">
    <property type="taxonomic scope" value="Bacteria"/>
</dbReference>
<keyword evidence="4 5" id="KW-0472">Membrane</keyword>
<dbReference type="InterPro" id="IPR001902">
    <property type="entry name" value="SLC26A/SulP_fam"/>
</dbReference>
<dbReference type="Proteomes" id="UP000027345">
    <property type="component" value="Unassembled WGS sequence"/>
</dbReference>
<dbReference type="Gene3D" id="3.30.750.24">
    <property type="entry name" value="STAS domain"/>
    <property type="match status" value="1"/>
</dbReference>
<dbReference type="SUPFAM" id="SSF52091">
    <property type="entry name" value="SpoIIaa-like"/>
    <property type="match status" value="1"/>
</dbReference>
<evidence type="ECO:0000313" key="8">
    <source>
        <dbReference type="Proteomes" id="UP000027345"/>
    </source>
</evidence>
<dbReference type="OrthoDB" id="9771198at2"/>
<feature type="transmembrane region" description="Helical" evidence="5">
    <location>
        <begin position="199"/>
        <end position="220"/>
    </location>
</feature>
<proteinExistence type="predicted"/>
<evidence type="ECO:0000313" key="7">
    <source>
        <dbReference type="EMBL" id="KDN22050.1"/>
    </source>
</evidence>
<feature type="transmembrane region" description="Helical" evidence="5">
    <location>
        <begin position="240"/>
        <end position="262"/>
    </location>
</feature>
<evidence type="ECO:0000256" key="4">
    <source>
        <dbReference type="ARBA" id="ARBA00023136"/>
    </source>
</evidence>
<name>A0A066U4M6_9PSEU</name>
<keyword evidence="3 5" id="KW-1133">Transmembrane helix</keyword>
<comment type="subcellular location">
    <subcellularLocation>
        <location evidence="1">Membrane</location>
        <topology evidence="1">Multi-pass membrane protein</topology>
    </subcellularLocation>
</comment>
<reference evidence="7 8" key="1">
    <citation type="submission" date="2014-05" db="EMBL/GenBank/DDBJ databases">
        <title>Draft genome sequence of Amycolatopsis rifamycinica DSM 46095.</title>
        <authorList>
            <person name="Lal R."/>
            <person name="Saxena A."/>
            <person name="Kumari R."/>
            <person name="Mukherjee U."/>
            <person name="Singh P."/>
            <person name="Sangwan N."/>
            <person name="Mahato N.K."/>
        </authorList>
    </citation>
    <scope>NUCLEOTIDE SEQUENCE [LARGE SCALE GENOMIC DNA]</scope>
    <source>
        <strain evidence="7 8">DSM 46095</strain>
    </source>
</reference>
<dbReference type="STRING" id="287986.DV20_11740"/>
<dbReference type="Pfam" id="PF01740">
    <property type="entry name" value="STAS"/>
    <property type="match status" value="1"/>
</dbReference>
<dbReference type="GO" id="GO:0055085">
    <property type="term" value="P:transmembrane transport"/>
    <property type="evidence" value="ECO:0007669"/>
    <property type="project" value="InterPro"/>
</dbReference>
<comment type="caution">
    <text evidence="7">The sequence shown here is derived from an EMBL/GenBank/DDBJ whole genome shotgun (WGS) entry which is preliminary data.</text>
</comment>
<feature type="transmembrane region" description="Helical" evidence="5">
    <location>
        <begin position="380"/>
        <end position="410"/>
    </location>
</feature>
<dbReference type="InterPro" id="IPR002645">
    <property type="entry name" value="STAS_dom"/>
</dbReference>
<feature type="transmembrane region" description="Helical" evidence="5">
    <location>
        <begin position="323"/>
        <end position="342"/>
    </location>
</feature>
<evidence type="ECO:0000256" key="1">
    <source>
        <dbReference type="ARBA" id="ARBA00004141"/>
    </source>
</evidence>
<dbReference type="GO" id="GO:0016020">
    <property type="term" value="C:membrane"/>
    <property type="evidence" value="ECO:0007669"/>
    <property type="project" value="UniProtKB-SubCell"/>
</dbReference>
<evidence type="ECO:0000256" key="3">
    <source>
        <dbReference type="ARBA" id="ARBA00022989"/>
    </source>
</evidence>
<feature type="transmembrane region" description="Helical" evidence="5">
    <location>
        <begin position="83"/>
        <end position="109"/>
    </location>
</feature>
<feature type="transmembrane region" description="Helical" evidence="5">
    <location>
        <begin position="24"/>
        <end position="43"/>
    </location>
</feature>
<evidence type="ECO:0000256" key="2">
    <source>
        <dbReference type="ARBA" id="ARBA00022692"/>
    </source>
</evidence>
<dbReference type="PROSITE" id="PS50801">
    <property type="entry name" value="STAS"/>
    <property type="match status" value="1"/>
</dbReference>